<dbReference type="CDD" id="cd01026">
    <property type="entry name" value="TOPRIM_OLD"/>
    <property type="match status" value="1"/>
</dbReference>
<dbReference type="Proteomes" id="UP000253594">
    <property type="component" value="Unassembled WGS sequence"/>
</dbReference>
<dbReference type="GO" id="GO:0004519">
    <property type="term" value="F:endonuclease activity"/>
    <property type="evidence" value="ECO:0007669"/>
    <property type="project" value="UniProtKB-KW"/>
</dbReference>
<dbReference type="CDD" id="cd00267">
    <property type="entry name" value="ABC_ATPase"/>
    <property type="match status" value="1"/>
</dbReference>
<evidence type="ECO:0000313" key="3">
    <source>
        <dbReference type="EMBL" id="RCI76318.1"/>
    </source>
</evidence>
<dbReference type="PANTHER" id="PTHR43581">
    <property type="entry name" value="ATP/GTP PHOSPHATASE"/>
    <property type="match status" value="1"/>
</dbReference>
<dbReference type="Pfam" id="PF20469">
    <property type="entry name" value="OLD-like_TOPRIM"/>
    <property type="match status" value="1"/>
</dbReference>
<gene>
    <name evidence="3" type="ORF">DT376_02975</name>
</gene>
<sequence>MAGENRSKLLSMTVRNIGCIGNEGVEVKLDRVVCLVGKNNAGKSTILRAYQLARGSENFVPARDRYQHADNDQPSEIFLEVHIPEGMGNVDAKWKQEQDGLLVVKSRWQWLPPSFQAVRTTWDPSAQDWSSDEKAGGADQVFRSRLPRALRIGSLDDAAKTEDMLLSIALSPLLSGIESERSDPGSDLAKAISSVSESMNLLGERHQEYFNSISGRVSEGFKRVFPSLDVKLNVGSAPLVPKISDLIKGGSSLRVKDGASDTALEQQGTGARRALFWAMLQVHNELNRDKEIRADYQKRLEKSLTEIQKKLNKPGKTDNADELKVEAADILAQLQAHLDGAPIPESPEDPAFPGYLLLIDEPENALHPMAARAAQRHLYKLAENPDWQVIMTTHSPYFINPFEDHTTIIRLERDGGDDRSPITPKTYTSDLIEFEGDDKQRLQALQHIDPSFSEVFFGSYPVIVEGDTEHAAFLSSIIERQHELIDRVTIIRARGKAIIVPLIRVLRHFKLDFGLIHDADSKYDKNGRNNGMWTENIKIRNEVLISRRAGSTIRHRVSVPDFERFLEADEASKDKPLNAYLMVKESDKLAEKIQALLLSLISSEQHEPYNDIGEDYSKTLNESVCSWAIRNGLNGDVRFFGQN</sequence>
<evidence type="ECO:0000259" key="1">
    <source>
        <dbReference type="Pfam" id="PF13175"/>
    </source>
</evidence>
<feature type="domain" description="Endonuclease GajA/Old nuclease/RecF-like AAA" evidence="1">
    <location>
        <begin position="356"/>
        <end position="399"/>
    </location>
</feature>
<organism evidence="3 4">
    <name type="scientific">Pseudomonas aeruginosa</name>
    <dbReference type="NCBI Taxonomy" id="287"/>
    <lineage>
        <taxon>Bacteria</taxon>
        <taxon>Pseudomonadati</taxon>
        <taxon>Pseudomonadota</taxon>
        <taxon>Gammaproteobacteria</taxon>
        <taxon>Pseudomonadales</taxon>
        <taxon>Pseudomonadaceae</taxon>
        <taxon>Pseudomonas</taxon>
    </lineage>
</organism>
<dbReference type="Gene3D" id="3.40.50.300">
    <property type="entry name" value="P-loop containing nucleotide triphosphate hydrolases"/>
    <property type="match status" value="2"/>
</dbReference>
<dbReference type="AlphaFoldDB" id="A0A367MG31"/>
<dbReference type="EMBL" id="QORE01000048">
    <property type="protein sequence ID" value="RCI76318.1"/>
    <property type="molecule type" value="Genomic_DNA"/>
</dbReference>
<keyword evidence="3" id="KW-0378">Hydrolase</keyword>
<name>A0A367MG31_PSEAI</name>
<accession>A0A367MG31</accession>
<comment type="caution">
    <text evidence="3">The sequence shown here is derived from an EMBL/GenBank/DDBJ whole genome shotgun (WGS) entry which is preliminary data.</text>
</comment>
<evidence type="ECO:0000259" key="2">
    <source>
        <dbReference type="Pfam" id="PF20469"/>
    </source>
</evidence>
<feature type="domain" description="OLD protein-like TOPRIM" evidence="2">
    <location>
        <begin position="456"/>
        <end position="520"/>
    </location>
</feature>
<keyword evidence="3" id="KW-0540">Nuclease</keyword>
<reference evidence="3 4" key="1">
    <citation type="submission" date="2018-07" db="EMBL/GenBank/DDBJ databases">
        <title>Mechanisms of high-level aminoglycoside resistance among Gram-negative pathogens in Brazil.</title>
        <authorList>
            <person name="Ballaben A.S."/>
            <person name="Darini A.L.C."/>
            <person name="Doi Y."/>
        </authorList>
    </citation>
    <scope>NUCLEOTIDE SEQUENCE [LARGE SCALE GENOMIC DNA]</scope>
    <source>
        <strain evidence="3 4">B2-305</strain>
    </source>
</reference>
<dbReference type="InterPro" id="IPR051396">
    <property type="entry name" value="Bact_Antivir_Def_Nuclease"/>
</dbReference>
<protein>
    <submittedName>
        <fullName evidence="3">ATP-dependent endonuclease</fullName>
    </submittedName>
</protein>
<dbReference type="InterPro" id="IPR027417">
    <property type="entry name" value="P-loop_NTPase"/>
</dbReference>
<evidence type="ECO:0000313" key="4">
    <source>
        <dbReference type="Proteomes" id="UP000253594"/>
    </source>
</evidence>
<dbReference type="SUPFAM" id="SSF52540">
    <property type="entry name" value="P-loop containing nucleoside triphosphate hydrolases"/>
    <property type="match status" value="1"/>
</dbReference>
<dbReference type="RefSeq" id="WP_079200591.1">
    <property type="nucleotide sequence ID" value="NZ_JAIGYZ010000104.1"/>
</dbReference>
<dbReference type="InterPro" id="IPR041685">
    <property type="entry name" value="AAA_GajA/Old/RecF-like"/>
</dbReference>
<proteinExistence type="predicted"/>
<keyword evidence="3" id="KW-0255">Endonuclease</keyword>
<dbReference type="Pfam" id="PF13175">
    <property type="entry name" value="AAA_15"/>
    <property type="match status" value="1"/>
</dbReference>
<dbReference type="PANTHER" id="PTHR43581:SF4">
    <property type="entry name" value="ATP_GTP PHOSPHATASE"/>
    <property type="match status" value="1"/>
</dbReference>
<dbReference type="InterPro" id="IPR034139">
    <property type="entry name" value="TOPRIM_OLD"/>
</dbReference>